<dbReference type="SUPFAM" id="SSF48208">
    <property type="entry name" value="Six-hairpin glycosidases"/>
    <property type="match status" value="1"/>
</dbReference>
<dbReference type="EMBL" id="QWIU01000002">
    <property type="protein sequence ID" value="RNA62974.1"/>
    <property type="molecule type" value="Genomic_DNA"/>
</dbReference>
<dbReference type="PANTHER" id="PTHR12526">
    <property type="entry name" value="GLYCOSYLTRANSFERASE"/>
    <property type="match status" value="1"/>
</dbReference>
<organism evidence="3 4">
    <name type="scientific">Chryseobacterium nematophagum</name>
    <dbReference type="NCBI Taxonomy" id="2305228"/>
    <lineage>
        <taxon>Bacteria</taxon>
        <taxon>Pseudomonadati</taxon>
        <taxon>Bacteroidota</taxon>
        <taxon>Flavobacteriia</taxon>
        <taxon>Flavobacteriales</taxon>
        <taxon>Weeksellaceae</taxon>
        <taxon>Chryseobacterium group</taxon>
        <taxon>Chryseobacterium</taxon>
    </lineage>
</organism>
<dbReference type="Pfam" id="PF00534">
    <property type="entry name" value="Glycos_transf_1"/>
    <property type="match status" value="1"/>
</dbReference>
<dbReference type="Proteomes" id="UP000278775">
    <property type="component" value="Unassembled WGS sequence"/>
</dbReference>
<evidence type="ECO:0000259" key="1">
    <source>
        <dbReference type="Pfam" id="PF00534"/>
    </source>
</evidence>
<sequence length="765" mass="87909">MNKNINSDVEDKAIRPSLKKEKHIVYNKPEIIFISTFPPKVCGIATYTQDLIKSLQSKFGESFQTIICPMETEGENYEYEEHPKYKLNISDAVSFLELAEKINRNDNIQLVMLQHEFGFFNEAQNGLYLFLQNLKKEIIITFHTVIPNPDIEFKTKVKDLADFSKSIVVMTDISAEMLSKDYNISSDKITVIPHGTHLLPFTDKNALKEKYGLKNKKVLSTFGLLGSGKNIETTLKALPKIIAQNPNVIFLILGKTHPAIVRNEGEKYRYLLEDLTCKLHLENHIRFINEYLPLPELLEYLQLTDIYLFTSKDRNQAVSGTFSYAISCGCAIVSTPIPHALEVLKEETGILIDFEAPKQLTFAVNTLLKNENSREKLRIKSLQKMAPTAWENSSILHALLFQKFRNSNAKLKYTLPKFNLDHIQNITTDFGMIQFSKISEPDIDSGYTLDDNARAMIAICQHYKATKNKSDLQLISIYLNFIKFCQQKDGSFLNYVDKEKQFTPQNYETNLEDSNGRAIWALGYLISLREILPQEFYELAEAMLQKNLVFAEKIYSTRAIAFIIKGLYYQNSEKNIPLLKELANRLVKMYQHEAKGNWMWFESYLTYGNSVLPEALLFAWVATKNEIYKEIAKQSFAFLLSKIIVNDTIKVISNQGWLQKESKENNRSNGGEQPIDVAYTILALASFYKILDNEKYFQMMHNSFNWFLGKNQLNQIIYNPVTGGCYDGLEKNNVNINQGAESTVSYLMARISMEFPTDFRTSENL</sequence>
<protein>
    <submittedName>
        <fullName evidence="3">Glycosyltransferase</fullName>
    </submittedName>
</protein>
<dbReference type="InterPro" id="IPR028098">
    <property type="entry name" value="Glyco_trans_4-like_N"/>
</dbReference>
<accession>A0A3M7TIP2</accession>
<gene>
    <name evidence="3" type="ORF">D1631_14055</name>
</gene>
<dbReference type="Pfam" id="PF13439">
    <property type="entry name" value="Glyco_transf_4"/>
    <property type="match status" value="1"/>
</dbReference>
<comment type="caution">
    <text evidence="3">The sequence shown here is derived from an EMBL/GenBank/DDBJ whole genome shotgun (WGS) entry which is preliminary data.</text>
</comment>
<proteinExistence type="predicted"/>
<dbReference type="Gene3D" id="3.40.50.2000">
    <property type="entry name" value="Glycogen Phosphorylase B"/>
    <property type="match status" value="2"/>
</dbReference>
<dbReference type="AlphaFoldDB" id="A0A3M7TIP2"/>
<feature type="domain" description="Glycosyltransferase subfamily 4-like N-terminal" evidence="2">
    <location>
        <begin position="43"/>
        <end position="196"/>
    </location>
</feature>
<dbReference type="GO" id="GO:0005975">
    <property type="term" value="P:carbohydrate metabolic process"/>
    <property type="evidence" value="ECO:0007669"/>
    <property type="project" value="InterPro"/>
</dbReference>
<dbReference type="InterPro" id="IPR001296">
    <property type="entry name" value="Glyco_trans_1"/>
</dbReference>
<evidence type="ECO:0000313" key="3">
    <source>
        <dbReference type="EMBL" id="RNA62974.1"/>
    </source>
</evidence>
<dbReference type="PANTHER" id="PTHR12526:SF572">
    <property type="entry name" value="BLL5144 PROTEIN"/>
    <property type="match status" value="1"/>
</dbReference>
<feature type="domain" description="Glycosyl transferase family 1" evidence="1">
    <location>
        <begin position="204"/>
        <end position="379"/>
    </location>
</feature>
<evidence type="ECO:0000313" key="4">
    <source>
        <dbReference type="Proteomes" id="UP000278775"/>
    </source>
</evidence>
<dbReference type="GO" id="GO:0016757">
    <property type="term" value="F:glycosyltransferase activity"/>
    <property type="evidence" value="ECO:0007669"/>
    <property type="project" value="InterPro"/>
</dbReference>
<dbReference type="InterPro" id="IPR008928">
    <property type="entry name" value="6-hairpin_glycosidase_sf"/>
</dbReference>
<evidence type="ECO:0000259" key="2">
    <source>
        <dbReference type="Pfam" id="PF13439"/>
    </source>
</evidence>
<keyword evidence="3" id="KW-0808">Transferase</keyword>
<name>A0A3M7TIP2_9FLAO</name>
<dbReference type="RefSeq" id="WP_122636986.1">
    <property type="nucleotide sequence ID" value="NZ_QWIU01000002.1"/>
</dbReference>
<reference evidence="3 4" key="1">
    <citation type="submission" date="2018-08" db="EMBL/GenBank/DDBJ databases">
        <title>Chryseobacterium nematophagum: a novel matrix digesting pathogen of nematodes.</title>
        <authorList>
            <person name="Page A."/>
            <person name="Roberts M."/>
            <person name="Felix M.-A."/>
            <person name="Weir W."/>
        </authorList>
    </citation>
    <scope>NUCLEOTIDE SEQUENCE [LARGE SCALE GENOMIC DNA]</scope>
    <source>
        <strain evidence="3 4">JUb129</strain>
    </source>
</reference>
<dbReference type="SUPFAM" id="SSF53756">
    <property type="entry name" value="UDP-Glycosyltransferase/glycogen phosphorylase"/>
    <property type="match status" value="1"/>
</dbReference>
<dbReference type="OrthoDB" id="9765330at2"/>